<keyword evidence="4 11" id="KW-0662">Pyridine nucleotide biosynthesis</keyword>
<dbReference type="EMBL" id="FODY01000001">
    <property type="protein sequence ID" value="SEO27773.1"/>
    <property type="molecule type" value="Genomic_DNA"/>
</dbReference>
<evidence type="ECO:0000256" key="9">
    <source>
        <dbReference type="ARBA" id="ARBA00023027"/>
    </source>
</evidence>
<dbReference type="HAMAP" id="MF_00244">
    <property type="entry name" value="NaMN_adenylyltr"/>
    <property type="match status" value="1"/>
</dbReference>
<keyword evidence="9 11" id="KW-0520">NAD</keyword>
<reference evidence="13 14" key="1">
    <citation type="submission" date="2016-10" db="EMBL/GenBank/DDBJ databases">
        <authorList>
            <person name="de Groot N.N."/>
        </authorList>
    </citation>
    <scope>NUCLEOTIDE SEQUENCE [LARGE SCALE GENOMIC DNA]</scope>
    <source>
        <strain evidence="13 14">DSM 13305</strain>
    </source>
</reference>
<dbReference type="EC" id="2.7.7.18" evidence="11"/>
<evidence type="ECO:0000256" key="11">
    <source>
        <dbReference type="HAMAP-Rule" id="MF_00244"/>
    </source>
</evidence>
<protein>
    <recommendedName>
        <fullName evidence="11">Probable nicotinate-nucleotide adenylyltransferase</fullName>
        <ecNumber evidence="11">2.7.7.18</ecNumber>
    </recommendedName>
    <alternativeName>
        <fullName evidence="11">Deamido-NAD(+) diphosphorylase</fullName>
    </alternativeName>
    <alternativeName>
        <fullName evidence="11">Deamido-NAD(+) pyrophosphorylase</fullName>
    </alternativeName>
    <alternativeName>
        <fullName evidence="11">Nicotinate mononucleotide adenylyltransferase</fullName>
        <shortName evidence="11">NaMN adenylyltransferase</shortName>
    </alternativeName>
</protein>
<evidence type="ECO:0000313" key="14">
    <source>
        <dbReference type="Proteomes" id="UP000198847"/>
    </source>
</evidence>
<dbReference type="RefSeq" id="WP_091743395.1">
    <property type="nucleotide sequence ID" value="NZ_FODY01000001.1"/>
</dbReference>
<keyword evidence="7 11" id="KW-0547">Nucleotide-binding</keyword>
<evidence type="ECO:0000256" key="5">
    <source>
        <dbReference type="ARBA" id="ARBA00022679"/>
    </source>
</evidence>
<dbReference type="NCBIfam" id="TIGR00482">
    <property type="entry name" value="nicotinate (nicotinamide) nucleotide adenylyltransferase"/>
    <property type="match status" value="1"/>
</dbReference>
<sequence length="210" mass="23964">MSDNRQRIGIMGGTFDPIHIGHLVVAEAVRIEYHLEKILFIPAAEPPHKQQMQITPAQHRYLMTVMATCSNPHFQVSPIELERQGPSYTVDTAIALRKIYGTDTMFYFITGADAVLELASWKDIDLLLELCHFVAVTRPGSVEQLNEVIHNFGTQGKEHIHRLDIPLLDISSTDIRERIKDGRSIKYIVPENVENYILKERLYQNSAFPI</sequence>
<dbReference type="Gene3D" id="3.40.50.620">
    <property type="entry name" value="HUPs"/>
    <property type="match status" value="1"/>
</dbReference>
<evidence type="ECO:0000256" key="8">
    <source>
        <dbReference type="ARBA" id="ARBA00022840"/>
    </source>
</evidence>
<dbReference type="Pfam" id="PF01467">
    <property type="entry name" value="CTP_transf_like"/>
    <property type="match status" value="1"/>
</dbReference>
<evidence type="ECO:0000256" key="2">
    <source>
        <dbReference type="ARBA" id="ARBA00005019"/>
    </source>
</evidence>
<dbReference type="FunFam" id="3.40.50.620:FF:000039">
    <property type="entry name" value="Probable nicotinate-nucleotide adenylyltransferase"/>
    <property type="match status" value="1"/>
</dbReference>
<keyword evidence="6 11" id="KW-0548">Nucleotidyltransferase</keyword>
<evidence type="ECO:0000256" key="4">
    <source>
        <dbReference type="ARBA" id="ARBA00022642"/>
    </source>
</evidence>
<comment type="pathway">
    <text evidence="2 11">Cofactor biosynthesis; NAD(+) biosynthesis; deamido-NAD(+) from nicotinate D-ribonucleotide: step 1/1.</text>
</comment>
<keyword evidence="8 11" id="KW-0067">ATP-binding</keyword>
<dbReference type="CDD" id="cd02165">
    <property type="entry name" value="NMNAT"/>
    <property type="match status" value="1"/>
</dbReference>
<comment type="similarity">
    <text evidence="3 11">Belongs to the NadD family.</text>
</comment>
<evidence type="ECO:0000313" key="13">
    <source>
        <dbReference type="EMBL" id="SEO27773.1"/>
    </source>
</evidence>
<comment type="function">
    <text evidence="1 11">Catalyzes the reversible adenylation of nicotinate mononucleotide (NaMN) to nicotinic acid adenine dinucleotide (NaAD).</text>
</comment>
<evidence type="ECO:0000256" key="7">
    <source>
        <dbReference type="ARBA" id="ARBA00022741"/>
    </source>
</evidence>
<dbReference type="GO" id="GO:0009435">
    <property type="term" value="P:NAD+ biosynthetic process"/>
    <property type="evidence" value="ECO:0007669"/>
    <property type="project" value="UniProtKB-UniRule"/>
</dbReference>
<dbReference type="GO" id="GO:0005524">
    <property type="term" value="F:ATP binding"/>
    <property type="evidence" value="ECO:0007669"/>
    <property type="project" value="UniProtKB-KW"/>
</dbReference>
<dbReference type="OrthoDB" id="5295945at2"/>
<dbReference type="InterPro" id="IPR005248">
    <property type="entry name" value="NadD/NMNAT"/>
</dbReference>
<evidence type="ECO:0000256" key="3">
    <source>
        <dbReference type="ARBA" id="ARBA00009014"/>
    </source>
</evidence>
<keyword evidence="14" id="KW-1185">Reference proteome</keyword>
<dbReference type="PANTHER" id="PTHR39321:SF3">
    <property type="entry name" value="PHOSPHOPANTETHEINE ADENYLYLTRANSFERASE"/>
    <property type="match status" value="1"/>
</dbReference>
<keyword evidence="5 11" id="KW-0808">Transferase</keyword>
<evidence type="ECO:0000256" key="1">
    <source>
        <dbReference type="ARBA" id="ARBA00002324"/>
    </source>
</evidence>
<dbReference type="AlphaFoldDB" id="A0A1H8NEC2"/>
<feature type="domain" description="Cytidyltransferase-like" evidence="12">
    <location>
        <begin position="10"/>
        <end position="178"/>
    </location>
</feature>
<accession>A0A1H8NEC2</accession>
<evidence type="ECO:0000259" key="12">
    <source>
        <dbReference type="Pfam" id="PF01467"/>
    </source>
</evidence>
<dbReference type="PANTHER" id="PTHR39321">
    <property type="entry name" value="NICOTINATE-NUCLEOTIDE ADENYLYLTRANSFERASE-RELATED"/>
    <property type="match status" value="1"/>
</dbReference>
<evidence type="ECO:0000256" key="10">
    <source>
        <dbReference type="ARBA" id="ARBA00048721"/>
    </source>
</evidence>
<gene>
    <name evidence="11" type="primary">nadD</name>
    <name evidence="13" type="ORF">SAMN04490178_10158</name>
</gene>
<proteinExistence type="inferred from homology"/>
<name>A0A1H8NEC2_9FIRM</name>
<dbReference type="SUPFAM" id="SSF52374">
    <property type="entry name" value="Nucleotidylyl transferase"/>
    <property type="match status" value="1"/>
</dbReference>
<dbReference type="NCBIfam" id="NF000840">
    <property type="entry name" value="PRK00071.1-3"/>
    <property type="match status" value="1"/>
</dbReference>
<dbReference type="NCBIfam" id="TIGR00125">
    <property type="entry name" value="cyt_tran_rel"/>
    <property type="match status" value="1"/>
</dbReference>
<dbReference type="GO" id="GO:0004515">
    <property type="term" value="F:nicotinate-nucleotide adenylyltransferase activity"/>
    <property type="evidence" value="ECO:0007669"/>
    <property type="project" value="UniProtKB-UniRule"/>
</dbReference>
<dbReference type="UniPathway" id="UPA00253">
    <property type="reaction ID" value="UER00332"/>
</dbReference>
<dbReference type="InterPro" id="IPR014729">
    <property type="entry name" value="Rossmann-like_a/b/a_fold"/>
</dbReference>
<comment type="catalytic activity">
    <reaction evidence="10 11">
        <text>nicotinate beta-D-ribonucleotide + ATP + H(+) = deamido-NAD(+) + diphosphate</text>
        <dbReference type="Rhea" id="RHEA:22860"/>
        <dbReference type="ChEBI" id="CHEBI:15378"/>
        <dbReference type="ChEBI" id="CHEBI:30616"/>
        <dbReference type="ChEBI" id="CHEBI:33019"/>
        <dbReference type="ChEBI" id="CHEBI:57502"/>
        <dbReference type="ChEBI" id="CHEBI:58437"/>
        <dbReference type="EC" id="2.7.7.18"/>
    </reaction>
</comment>
<dbReference type="STRING" id="112903.SAMN04490178_10158"/>
<evidence type="ECO:0000256" key="6">
    <source>
        <dbReference type="ARBA" id="ARBA00022695"/>
    </source>
</evidence>
<dbReference type="InterPro" id="IPR004821">
    <property type="entry name" value="Cyt_trans-like"/>
</dbReference>
<dbReference type="Proteomes" id="UP000198847">
    <property type="component" value="Unassembled WGS sequence"/>
</dbReference>
<organism evidence="13 14">
    <name type="scientific">Propionispora vibrioides</name>
    <dbReference type="NCBI Taxonomy" id="112903"/>
    <lineage>
        <taxon>Bacteria</taxon>
        <taxon>Bacillati</taxon>
        <taxon>Bacillota</taxon>
        <taxon>Negativicutes</taxon>
        <taxon>Selenomonadales</taxon>
        <taxon>Sporomusaceae</taxon>
        <taxon>Propionispora</taxon>
    </lineage>
</organism>